<dbReference type="SUPFAM" id="SSF53822">
    <property type="entry name" value="Periplasmic binding protein-like I"/>
    <property type="match status" value="1"/>
</dbReference>
<sequence>MLKSTPISHRLTPVALAFTAATGLLMGSSAQAQDQDITIPVVIKATTASYWQAVFDGAHQAADKLGIQIEELGPANETEVARQISIMENLVSRQPSAIVLAPVSNDALAGPVEAATDAGIPVVIIDSGVDTDRYASLIATDNFAAGQRAGHALAGCIEKSSGNASGEVAYLRTNPNGESLVSRDNGFLDAMKQYPDIEVVDNRVANNDTAKAMNDTLDLLNRYPDLKGIFADNQLMGDGAGTAFAEQNAADDVCLVAFDSSELEVDFLRQGVIDSLVVQDPYMMGYSGVWFAYAASQGVALPRSVDTGVHVATTDSVDEPDFTGLLDPKQRQLTPYLAPTGSADSTDSN</sequence>
<evidence type="ECO:0000256" key="1">
    <source>
        <dbReference type="ARBA" id="ARBA00004196"/>
    </source>
</evidence>
<dbReference type="PANTHER" id="PTHR46847:SF1">
    <property type="entry name" value="D-ALLOSE-BINDING PERIPLASMIC PROTEIN-RELATED"/>
    <property type="match status" value="1"/>
</dbReference>
<dbReference type="Proteomes" id="UP001596030">
    <property type="component" value="Unassembled WGS sequence"/>
</dbReference>
<dbReference type="RefSeq" id="WP_246975517.1">
    <property type="nucleotide sequence ID" value="NZ_JAKGAN010000008.1"/>
</dbReference>
<reference evidence="7" key="1">
    <citation type="journal article" date="2019" name="Int. J. Syst. Evol. Microbiol.">
        <title>The Global Catalogue of Microorganisms (GCM) 10K type strain sequencing project: providing services to taxonomists for standard genome sequencing and annotation.</title>
        <authorList>
            <consortium name="The Broad Institute Genomics Platform"/>
            <consortium name="The Broad Institute Genome Sequencing Center for Infectious Disease"/>
            <person name="Wu L."/>
            <person name="Ma J."/>
        </authorList>
    </citation>
    <scope>NUCLEOTIDE SEQUENCE [LARGE SCALE GENOMIC DNA]</scope>
    <source>
        <strain evidence="7">CGMCC 1.12121</strain>
    </source>
</reference>
<proteinExistence type="inferred from homology"/>
<dbReference type="Pfam" id="PF13407">
    <property type="entry name" value="Peripla_BP_4"/>
    <property type="match status" value="1"/>
</dbReference>
<feature type="chain" id="PRO_5046871165" evidence="4">
    <location>
        <begin position="33"/>
        <end position="349"/>
    </location>
</feature>
<name>A0ABV9D4N1_9GAMM</name>
<dbReference type="InterPro" id="IPR025997">
    <property type="entry name" value="SBP_2_dom"/>
</dbReference>
<feature type="domain" description="Periplasmic binding protein" evidence="5">
    <location>
        <begin position="39"/>
        <end position="298"/>
    </location>
</feature>
<dbReference type="CDD" id="cd20008">
    <property type="entry name" value="PBP1_ABC_sugar_binding-like"/>
    <property type="match status" value="1"/>
</dbReference>
<evidence type="ECO:0000313" key="7">
    <source>
        <dbReference type="Proteomes" id="UP001596030"/>
    </source>
</evidence>
<evidence type="ECO:0000256" key="3">
    <source>
        <dbReference type="ARBA" id="ARBA00022729"/>
    </source>
</evidence>
<comment type="similarity">
    <text evidence="2">Belongs to the bacterial solute-binding protein 2 family.</text>
</comment>
<gene>
    <name evidence="6" type="ORF">ACFO0U_13225</name>
</gene>
<feature type="signal peptide" evidence="4">
    <location>
        <begin position="1"/>
        <end position="32"/>
    </location>
</feature>
<keyword evidence="7" id="KW-1185">Reference proteome</keyword>
<comment type="subcellular location">
    <subcellularLocation>
        <location evidence="1">Cell envelope</location>
    </subcellularLocation>
</comment>
<dbReference type="EMBL" id="JBHSEU010000021">
    <property type="protein sequence ID" value="MFC4539734.1"/>
    <property type="molecule type" value="Genomic_DNA"/>
</dbReference>
<organism evidence="6 7">
    <name type="scientific">Chromohalobacter sarecensis</name>
    <dbReference type="NCBI Taxonomy" id="245294"/>
    <lineage>
        <taxon>Bacteria</taxon>
        <taxon>Pseudomonadati</taxon>
        <taxon>Pseudomonadota</taxon>
        <taxon>Gammaproteobacteria</taxon>
        <taxon>Oceanospirillales</taxon>
        <taxon>Halomonadaceae</taxon>
        <taxon>Chromohalobacter</taxon>
    </lineage>
</organism>
<evidence type="ECO:0000313" key="6">
    <source>
        <dbReference type="EMBL" id="MFC4539734.1"/>
    </source>
</evidence>
<evidence type="ECO:0000256" key="4">
    <source>
        <dbReference type="SAM" id="SignalP"/>
    </source>
</evidence>
<evidence type="ECO:0000259" key="5">
    <source>
        <dbReference type="Pfam" id="PF13407"/>
    </source>
</evidence>
<dbReference type="InterPro" id="IPR028082">
    <property type="entry name" value="Peripla_BP_I"/>
</dbReference>
<evidence type="ECO:0000256" key="2">
    <source>
        <dbReference type="ARBA" id="ARBA00007639"/>
    </source>
</evidence>
<comment type="caution">
    <text evidence="6">The sequence shown here is derived from an EMBL/GenBank/DDBJ whole genome shotgun (WGS) entry which is preliminary data.</text>
</comment>
<keyword evidence="3 4" id="KW-0732">Signal</keyword>
<dbReference type="Gene3D" id="3.40.50.2300">
    <property type="match status" value="2"/>
</dbReference>
<protein>
    <submittedName>
        <fullName evidence="6">ABC transporter substrate-binding protein</fullName>
    </submittedName>
</protein>
<dbReference type="PANTHER" id="PTHR46847">
    <property type="entry name" value="D-ALLOSE-BINDING PERIPLASMIC PROTEIN-RELATED"/>
    <property type="match status" value="1"/>
</dbReference>
<accession>A0ABV9D4N1</accession>